<sequence length="321" mass="34987">MTMALKWVSVTGTTMAGQCGRVPSSSLGVATMVKQCATSGDFGVLVGGNGGNFPSFLPKEVEKIKDPFARNLAKRIERLPVQIESSEKCIMSSCVKPLKQSEINPVVLLHCFDSSCLEWRRTYPLLEEAGLEAWAIDVLGWGFSDLERLPQCNVASKRYHLYQLWKSYIGRPIVLVGPSLGASVAIDFAVNHPEAVEKLVLINASVYSEGTGDLAKLPKPVAYAGVGRLHCLLPWWNEATISFMNSGGYNVISHIKQVNQKVLIICSEGDKIISHKQAVRLHSELPDAKLVQLPGGGHLPHVDKPYSVAKFIIDFCQGGAC</sequence>
<comment type="caution">
    <text evidence="2">The sequence shown here is derived from an EMBL/GenBank/DDBJ whole genome shotgun (WGS) entry which is preliminary data.</text>
</comment>
<dbReference type="Proteomes" id="UP001163823">
    <property type="component" value="Chromosome 4"/>
</dbReference>
<evidence type="ECO:0000313" key="2">
    <source>
        <dbReference type="EMBL" id="KAJ7971064.1"/>
    </source>
</evidence>
<dbReference type="KEGG" id="qsa:O6P43_009150"/>
<name>A0AAD7VCH2_QUISA</name>
<protein>
    <submittedName>
        <fullName evidence="2">Alpha/beta-Hydrolases superfamily protein</fullName>
    </submittedName>
</protein>
<accession>A0AAD7VCH2</accession>
<dbReference type="AlphaFoldDB" id="A0AAD7VCH2"/>
<dbReference type="PRINTS" id="PR00111">
    <property type="entry name" value="ABHYDROLASE"/>
</dbReference>
<dbReference type="InterPro" id="IPR029058">
    <property type="entry name" value="AB_hydrolase_fold"/>
</dbReference>
<proteinExistence type="predicted"/>
<dbReference type="InterPro" id="IPR000073">
    <property type="entry name" value="AB_hydrolase_1"/>
</dbReference>
<dbReference type="Pfam" id="PF12697">
    <property type="entry name" value="Abhydrolase_6"/>
    <property type="match status" value="1"/>
</dbReference>
<dbReference type="SUPFAM" id="SSF53474">
    <property type="entry name" value="alpha/beta-Hydrolases"/>
    <property type="match status" value="1"/>
</dbReference>
<dbReference type="PANTHER" id="PTHR43689">
    <property type="entry name" value="HYDROLASE"/>
    <property type="match status" value="1"/>
</dbReference>
<reference evidence="2" key="1">
    <citation type="journal article" date="2023" name="Science">
        <title>Elucidation of the pathway for biosynthesis of saponin adjuvants from the soapbark tree.</title>
        <authorList>
            <person name="Reed J."/>
            <person name="Orme A."/>
            <person name="El-Demerdash A."/>
            <person name="Owen C."/>
            <person name="Martin L.B.B."/>
            <person name="Misra R.C."/>
            <person name="Kikuchi S."/>
            <person name="Rejzek M."/>
            <person name="Martin A.C."/>
            <person name="Harkess A."/>
            <person name="Leebens-Mack J."/>
            <person name="Louveau T."/>
            <person name="Stephenson M.J."/>
            <person name="Osbourn A."/>
        </authorList>
    </citation>
    <scope>NUCLEOTIDE SEQUENCE</scope>
    <source>
        <strain evidence="2">S10</strain>
    </source>
</reference>
<evidence type="ECO:0000313" key="3">
    <source>
        <dbReference type="Proteomes" id="UP001163823"/>
    </source>
</evidence>
<dbReference type="PANTHER" id="PTHR43689:SF37">
    <property type="entry name" value="ALPHA_BETA HYDROLASE DOMAIN-CONTAINING PROTEIN VTE7"/>
    <property type="match status" value="1"/>
</dbReference>
<keyword evidence="3" id="KW-1185">Reference proteome</keyword>
<gene>
    <name evidence="2" type="ORF">O6P43_009150</name>
</gene>
<dbReference type="Gene3D" id="3.40.50.1820">
    <property type="entry name" value="alpha/beta hydrolase"/>
    <property type="match status" value="2"/>
</dbReference>
<dbReference type="EMBL" id="JARAOO010000004">
    <property type="protein sequence ID" value="KAJ7971064.1"/>
    <property type="molecule type" value="Genomic_DNA"/>
</dbReference>
<evidence type="ECO:0000259" key="1">
    <source>
        <dbReference type="Pfam" id="PF12697"/>
    </source>
</evidence>
<organism evidence="2 3">
    <name type="scientific">Quillaja saponaria</name>
    <name type="common">Soap bark tree</name>
    <dbReference type="NCBI Taxonomy" id="32244"/>
    <lineage>
        <taxon>Eukaryota</taxon>
        <taxon>Viridiplantae</taxon>
        <taxon>Streptophyta</taxon>
        <taxon>Embryophyta</taxon>
        <taxon>Tracheophyta</taxon>
        <taxon>Spermatophyta</taxon>
        <taxon>Magnoliopsida</taxon>
        <taxon>eudicotyledons</taxon>
        <taxon>Gunneridae</taxon>
        <taxon>Pentapetalae</taxon>
        <taxon>rosids</taxon>
        <taxon>fabids</taxon>
        <taxon>Fabales</taxon>
        <taxon>Quillajaceae</taxon>
        <taxon>Quillaja</taxon>
    </lineage>
</organism>
<feature type="domain" description="AB hydrolase-1" evidence="1">
    <location>
        <begin position="106"/>
        <end position="308"/>
    </location>
</feature>